<comment type="caution">
    <text evidence="1">The sequence shown here is derived from an EMBL/GenBank/DDBJ whole genome shotgun (WGS) entry which is preliminary data.</text>
</comment>
<dbReference type="EMBL" id="JAGEOK010000024">
    <property type="protein sequence ID" value="MBO2442303.1"/>
    <property type="molecule type" value="Genomic_DNA"/>
</dbReference>
<dbReference type="PANTHER" id="PTHR15811">
    <property type="entry name" value="MTH938 DOMAIN-CONTAINING PROTEIN"/>
    <property type="match status" value="1"/>
</dbReference>
<dbReference type="Gene3D" id="3.40.1230.10">
    <property type="entry name" value="MTH938-like"/>
    <property type="match status" value="1"/>
</dbReference>
<protein>
    <recommendedName>
        <fullName evidence="3">Mth938-like domain-containing protein</fullName>
    </recommendedName>
</protein>
<dbReference type="Proteomes" id="UP000666915">
    <property type="component" value="Unassembled WGS sequence"/>
</dbReference>
<accession>A0ABS3R7Y4</accession>
<dbReference type="SUPFAM" id="SSF64076">
    <property type="entry name" value="MTH938-like"/>
    <property type="match status" value="1"/>
</dbReference>
<gene>
    <name evidence="1" type="ORF">J4557_32735</name>
</gene>
<dbReference type="InterPro" id="IPR007523">
    <property type="entry name" value="NDUFAF3/AAMDC"/>
</dbReference>
<dbReference type="RefSeq" id="WP_208270630.1">
    <property type="nucleotide sequence ID" value="NZ_BAAAGM010000007.1"/>
</dbReference>
<evidence type="ECO:0008006" key="3">
    <source>
        <dbReference type="Google" id="ProtNLM"/>
    </source>
</evidence>
<dbReference type="PANTHER" id="PTHR15811:SF5">
    <property type="entry name" value="MTH938 DOMAIN-CONTAINING PROTEIN"/>
    <property type="match status" value="1"/>
</dbReference>
<sequence length="146" mass="16286">MHGDAALETVIAWTDAMEVTWDDDLMTASPRITHVSWGRMEVEGLPPGKDFKLYPGGGREWDWGEHGTRHEPGIQPADVQELLDHGCTTVVLSRGMELRLHTMPETLELLRKHGVEVHMEETRAAVEVYNRMAGEVAVGGLFHSTC</sequence>
<organism evidence="1 2">
    <name type="scientific">Actinomadura nitritigenes</name>
    <dbReference type="NCBI Taxonomy" id="134602"/>
    <lineage>
        <taxon>Bacteria</taxon>
        <taxon>Bacillati</taxon>
        <taxon>Actinomycetota</taxon>
        <taxon>Actinomycetes</taxon>
        <taxon>Streptosporangiales</taxon>
        <taxon>Thermomonosporaceae</taxon>
        <taxon>Actinomadura</taxon>
    </lineage>
</organism>
<keyword evidence="2" id="KW-1185">Reference proteome</keyword>
<dbReference type="InterPro" id="IPR036748">
    <property type="entry name" value="MTH938-like_sf"/>
</dbReference>
<evidence type="ECO:0000313" key="2">
    <source>
        <dbReference type="Proteomes" id="UP000666915"/>
    </source>
</evidence>
<evidence type="ECO:0000313" key="1">
    <source>
        <dbReference type="EMBL" id="MBO2442303.1"/>
    </source>
</evidence>
<dbReference type="Pfam" id="PF04430">
    <property type="entry name" value="DUF498"/>
    <property type="match status" value="1"/>
</dbReference>
<name>A0ABS3R7Y4_9ACTN</name>
<reference evidence="1 2" key="1">
    <citation type="submission" date="2021-03" db="EMBL/GenBank/DDBJ databases">
        <authorList>
            <person name="Kanchanasin P."/>
            <person name="Saeng-In P."/>
            <person name="Phongsopitanun W."/>
            <person name="Yuki M."/>
            <person name="Kudo T."/>
            <person name="Ohkuma M."/>
            <person name="Tanasupawat S."/>
        </authorList>
    </citation>
    <scope>NUCLEOTIDE SEQUENCE [LARGE SCALE GENOMIC DNA]</scope>
    <source>
        <strain evidence="1 2">L46</strain>
    </source>
</reference>
<proteinExistence type="predicted"/>